<feature type="domain" description="Glucosamine/galactosamine-6-phosphate isomerase" evidence="7">
    <location>
        <begin position="10"/>
        <end position="228"/>
    </location>
</feature>
<dbReference type="GO" id="GO:0019262">
    <property type="term" value="P:N-acetylneuraminate catabolic process"/>
    <property type="evidence" value="ECO:0007669"/>
    <property type="project" value="TreeGrafter"/>
</dbReference>
<dbReference type="GO" id="GO:0042802">
    <property type="term" value="F:identical protein binding"/>
    <property type="evidence" value="ECO:0007669"/>
    <property type="project" value="TreeGrafter"/>
</dbReference>
<evidence type="ECO:0000256" key="1">
    <source>
        <dbReference type="ARBA" id="ARBA00000644"/>
    </source>
</evidence>
<dbReference type="GO" id="GO:0005829">
    <property type="term" value="C:cytosol"/>
    <property type="evidence" value="ECO:0007669"/>
    <property type="project" value="UniProtKB-ARBA"/>
</dbReference>
<keyword evidence="5" id="KW-0119">Carbohydrate metabolism</keyword>
<dbReference type="NCBIfam" id="TIGR00502">
    <property type="entry name" value="nagB"/>
    <property type="match status" value="1"/>
</dbReference>
<evidence type="ECO:0000313" key="8">
    <source>
        <dbReference type="EMBL" id="KAA6346184.1"/>
    </source>
</evidence>
<dbReference type="SUPFAM" id="SSF100950">
    <property type="entry name" value="NagB/RpiA/CoA transferase-like"/>
    <property type="match status" value="1"/>
</dbReference>
<dbReference type="AlphaFoldDB" id="A0A5J4SIW3"/>
<dbReference type="InterPro" id="IPR006148">
    <property type="entry name" value="Glc/Gal-6P_isomerase"/>
</dbReference>
<dbReference type="PROSITE" id="PS01161">
    <property type="entry name" value="GLC_GALNAC_ISOMERASE"/>
    <property type="match status" value="1"/>
</dbReference>
<comment type="caution">
    <text evidence="8">The sequence shown here is derived from an EMBL/GenBank/DDBJ whole genome shotgun (WGS) entry which is preliminary data.</text>
</comment>
<dbReference type="PANTHER" id="PTHR11280">
    <property type="entry name" value="GLUCOSAMINE-6-PHOSPHATE ISOMERASE"/>
    <property type="match status" value="1"/>
</dbReference>
<dbReference type="EMBL" id="SNRY01000140">
    <property type="protein sequence ID" value="KAA6346184.1"/>
    <property type="molecule type" value="Genomic_DNA"/>
</dbReference>
<gene>
    <name evidence="8" type="ORF">EZS27_006307</name>
</gene>
<evidence type="ECO:0000256" key="5">
    <source>
        <dbReference type="ARBA" id="ARBA00023277"/>
    </source>
</evidence>
<name>A0A5J4SIW3_9ZZZZ</name>
<dbReference type="GO" id="GO:0004342">
    <property type="term" value="F:glucosamine-6-phosphate deaminase activity"/>
    <property type="evidence" value="ECO:0007669"/>
    <property type="project" value="UniProtKB-EC"/>
</dbReference>
<comment type="catalytic activity">
    <reaction evidence="1">
        <text>alpha-D-glucosamine 6-phosphate + H2O = beta-D-fructose 6-phosphate + NH4(+)</text>
        <dbReference type="Rhea" id="RHEA:12172"/>
        <dbReference type="ChEBI" id="CHEBI:15377"/>
        <dbReference type="ChEBI" id="CHEBI:28938"/>
        <dbReference type="ChEBI" id="CHEBI:57634"/>
        <dbReference type="ChEBI" id="CHEBI:75989"/>
        <dbReference type="EC" id="3.5.99.6"/>
    </reaction>
</comment>
<dbReference type="PANTHER" id="PTHR11280:SF5">
    <property type="entry name" value="GLUCOSAMINE-6-PHOSPHATE ISOMERASE"/>
    <property type="match status" value="1"/>
</dbReference>
<evidence type="ECO:0000256" key="3">
    <source>
        <dbReference type="ARBA" id="ARBA00017067"/>
    </source>
</evidence>
<reference evidence="8" key="1">
    <citation type="submission" date="2019-03" db="EMBL/GenBank/DDBJ databases">
        <title>Single cell metagenomics reveals metabolic interactions within the superorganism composed of flagellate Streblomastix strix and complex community of Bacteroidetes bacteria on its surface.</title>
        <authorList>
            <person name="Treitli S.C."/>
            <person name="Kolisko M."/>
            <person name="Husnik F."/>
            <person name="Keeling P."/>
            <person name="Hampl V."/>
        </authorList>
    </citation>
    <scope>NUCLEOTIDE SEQUENCE</scope>
    <source>
        <strain evidence="8">STM</strain>
    </source>
</reference>
<evidence type="ECO:0000256" key="6">
    <source>
        <dbReference type="ARBA" id="ARBA00050047"/>
    </source>
</evidence>
<dbReference type="InterPro" id="IPR004547">
    <property type="entry name" value="Glucosamine6P_isomerase"/>
</dbReference>
<protein>
    <recommendedName>
        <fullName evidence="3">Glucosamine-6-phosphate deaminase</fullName>
        <ecNumber evidence="2">3.5.99.6</ecNumber>
    </recommendedName>
    <alternativeName>
        <fullName evidence="6">Glucosamine-6-phosphate isomerase</fullName>
    </alternativeName>
</protein>
<dbReference type="InterPro" id="IPR018321">
    <property type="entry name" value="Glucosamine6P_isomerase_CS"/>
</dbReference>
<organism evidence="8">
    <name type="scientific">termite gut metagenome</name>
    <dbReference type="NCBI Taxonomy" id="433724"/>
    <lineage>
        <taxon>unclassified sequences</taxon>
        <taxon>metagenomes</taxon>
        <taxon>organismal metagenomes</taxon>
    </lineage>
</organism>
<accession>A0A5J4SIW3</accession>
<dbReference type="Pfam" id="PF01182">
    <property type="entry name" value="Glucosamine_iso"/>
    <property type="match status" value="1"/>
</dbReference>
<sequence>MRLIIQPDYKTISQWAANYVAASINKAQPTPQKPFVLGLPTGSSPLGMYNALIELKERGIVSFKNVVTFNMDEYVGLSQEHPESYYSFMWNNFFSRVDVTRSNVNILNGNAAGLEAECARYEAKIKSYGGIDLFLGGIGPDGHIAFNEPGSSLSSRTRVKTLTTDTIIANSRFFDNDVSQVPKIALTVGVGTVLDAKEVLIIVNGHNKARALYQAVEGAITQMWTISALQLHEKGIIVCDDAATYELKVGTYRYFKDIEANNLDPEVLLKRNN</sequence>
<dbReference type="FunFam" id="3.40.50.1360:FF:000002">
    <property type="entry name" value="Glucosamine-6-phosphate deaminase"/>
    <property type="match status" value="1"/>
</dbReference>
<proteinExistence type="inferred from homology"/>
<dbReference type="HAMAP" id="MF_01241">
    <property type="entry name" value="GlcN6P_deamin"/>
    <property type="match status" value="1"/>
</dbReference>
<dbReference type="GO" id="GO:0006046">
    <property type="term" value="P:N-acetylglucosamine catabolic process"/>
    <property type="evidence" value="ECO:0007669"/>
    <property type="project" value="TreeGrafter"/>
</dbReference>
<evidence type="ECO:0000256" key="4">
    <source>
        <dbReference type="ARBA" id="ARBA00022801"/>
    </source>
</evidence>
<dbReference type="GO" id="GO:0005975">
    <property type="term" value="P:carbohydrate metabolic process"/>
    <property type="evidence" value="ECO:0007669"/>
    <property type="project" value="InterPro"/>
</dbReference>
<evidence type="ECO:0000256" key="2">
    <source>
        <dbReference type="ARBA" id="ARBA00012680"/>
    </source>
</evidence>
<keyword evidence="4 8" id="KW-0378">Hydrolase</keyword>
<dbReference type="Gene3D" id="3.40.50.1360">
    <property type="match status" value="1"/>
</dbReference>
<dbReference type="InterPro" id="IPR037171">
    <property type="entry name" value="NagB/RpiA_transferase-like"/>
</dbReference>
<evidence type="ECO:0000259" key="7">
    <source>
        <dbReference type="Pfam" id="PF01182"/>
    </source>
</evidence>
<dbReference type="GO" id="GO:0006043">
    <property type="term" value="P:glucosamine catabolic process"/>
    <property type="evidence" value="ECO:0007669"/>
    <property type="project" value="TreeGrafter"/>
</dbReference>
<dbReference type="EC" id="3.5.99.6" evidence="2"/>
<dbReference type="CDD" id="cd01399">
    <property type="entry name" value="GlcN6P_deaminase"/>
    <property type="match status" value="1"/>
</dbReference>